<feature type="region of interest" description="Disordered" evidence="9">
    <location>
        <begin position="458"/>
        <end position="530"/>
    </location>
</feature>
<evidence type="ECO:0000256" key="8">
    <source>
        <dbReference type="PROSITE-ProRule" id="PRU00176"/>
    </source>
</evidence>
<feature type="compositionally biased region" description="Basic and acidic residues" evidence="9">
    <location>
        <begin position="555"/>
        <end position="566"/>
    </location>
</feature>
<feature type="compositionally biased region" description="Basic residues" evidence="9">
    <location>
        <begin position="704"/>
        <end position="713"/>
    </location>
</feature>
<evidence type="ECO:0000256" key="3">
    <source>
        <dbReference type="ARBA" id="ARBA00022884"/>
    </source>
</evidence>
<organism evidence="11 12">
    <name type="scientific">Cyprinus carpio</name>
    <name type="common">Common carp</name>
    <dbReference type="NCBI Taxonomy" id="7962"/>
    <lineage>
        <taxon>Eukaryota</taxon>
        <taxon>Metazoa</taxon>
        <taxon>Chordata</taxon>
        <taxon>Craniata</taxon>
        <taxon>Vertebrata</taxon>
        <taxon>Euteleostomi</taxon>
        <taxon>Actinopterygii</taxon>
        <taxon>Neopterygii</taxon>
        <taxon>Teleostei</taxon>
        <taxon>Ostariophysi</taxon>
        <taxon>Cypriniformes</taxon>
        <taxon>Cyprinidae</taxon>
        <taxon>Cyprininae</taxon>
        <taxon>Cyprinus</taxon>
    </lineage>
</organism>
<evidence type="ECO:0000256" key="9">
    <source>
        <dbReference type="SAM" id="MobiDB-lite"/>
    </source>
</evidence>
<evidence type="ECO:0000256" key="1">
    <source>
        <dbReference type="ARBA" id="ARBA00004123"/>
    </source>
</evidence>
<feature type="compositionally biased region" description="Low complexity" evidence="9">
    <location>
        <begin position="239"/>
        <end position="292"/>
    </location>
</feature>
<keyword evidence="4" id="KW-0805">Transcription regulation</keyword>
<dbReference type="PANTHER" id="PTHR15528:SF10">
    <property type="entry name" value="PEROXISOME PROLIFERATOR-ACTIVATED RECEPTOR GAMMA COACTIVATOR 1-ALPHA"/>
    <property type="match status" value="1"/>
</dbReference>
<evidence type="ECO:0000256" key="2">
    <source>
        <dbReference type="ARBA" id="ARBA00022553"/>
    </source>
</evidence>
<evidence type="ECO:0000256" key="6">
    <source>
        <dbReference type="ARBA" id="ARBA00023163"/>
    </source>
</evidence>
<feature type="compositionally biased region" description="Basic and acidic residues" evidence="9">
    <location>
        <begin position="479"/>
        <end position="494"/>
    </location>
</feature>
<dbReference type="FunFam" id="3.30.70.330:FF:000752">
    <property type="entry name" value="Peroxisome proliferator-activated receptor gamma, coactivator 1 alpha"/>
    <property type="match status" value="1"/>
</dbReference>
<dbReference type="SUPFAM" id="SSF54928">
    <property type="entry name" value="RNA-binding domain, RBD"/>
    <property type="match status" value="1"/>
</dbReference>
<feature type="region of interest" description="Disordered" evidence="9">
    <location>
        <begin position="542"/>
        <end position="580"/>
    </location>
</feature>
<accession>A0A8C2E098</accession>
<feature type="domain" description="RRM" evidence="10">
    <location>
        <begin position="806"/>
        <end position="873"/>
    </location>
</feature>
<dbReference type="GO" id="GO:0045944">
    <property type="term" value="P:positive regulation of transcription by RNA polymerase II"/>
    <property type="evidence" value="ECO:0007669"/>
    <property type="project" value="TreeGrafter"/>
</dbReference>
<dbReference type="InterPro" id="IPR000504">
    <property type="entry name" value="RRM_dom"/>
</dbReference>
<keyword evidence="3 8" id="KW-0694">RNA-binding</keyword>
<proteinExistence type="predicted"/>
<dbReference type="InterPro" id="IPR035979">
    <property type="entry name" value="RBD_domain_sf"/>
</dbReference>
<feature type="region of interest" description="Disordered" evidence="9">
    <location>
        <begin position="334"/>
        <end position="354"/>
    </location>
</feature>
<feature type="compositionally biased region" description="Polar residues" evidence="9">
    <location>
        <begin position="116"/>
        <end position="128"/>
    </location>
</feature>
<dbReference type="InterPro" id="IPR034605">
    <property type="entry name" value="PGC-1"/>
</dbReference>
<dbReference type="Ensembl" id="ENSCCRT00020037031.1">
    <property type="protein sequence ID" value="ENSCCRP00020033891.1"/>
    <property type="gene ID" value="ENSCCRG00020015087.1"/>
</dbReference>
<dbReference type="Gene3D" id="3.30.70.330">
    <property type="match status" value="1"/>
</dbReference>
<feature type="region of interest" description="Disordered" evidence="9">
    <location>
        <begin position="382"/>
        <end position="402"/>
    </location>
</feature>
<feature type="region of interest" description="Disordered" evidence="9">
    <location>
        <begin position="224"/>
        <end position="292"/>
    </location>
</feature>
<evidence type="ECO:0000256" key="7">
    <source>
        <dbReference type="ARBA" id="ARBA00023242"/>
    </source>
</evidence>
<keyword evidence="5" id="KW-0010">Activator</keyword>
<dbReference type="PANTHER" id="PTHR15528">
    <property type="entry name" value="PEROXISOME PROLIFERATOR ACTIVATED RECEPTOR GAMMA COACTIVATOR 1 PGC-1 -RELATED"/>
    <property type="match status" value="1"/>
</dbReference>
<feature type="region of interest" description="Disordered" evidence="9">
    <location>
        <begin position="663"/>
        <end position="735"/>
    </location>
</feature>
<reference evidence="11" key="1">
    <citation type="submission" date="2025-08" db="UniProtKB">
        <authorList>
            <consortium name="Ensembl"/>
        </authorList>
    </citation>
    <scope>IDENTIFICATION</scope>
</reference>
<keyword evidence="6" id="KW-0804">Transcription</keyword>
<dbReference type="GO" id="GO:0005634">
    <property type="term" value="C:nucleus"/>
    <property type="evidence" value="ECO:0007669"/>
    <property type="project" value="UniProtKB-SubCell"/>
</dbReference>
<feature type="compositionally biased region" description="Low complexity" evidence="9">
    <location>
        <begin position="714"/>
        <end position="734"/>
    </location>
</feature>
<dbReference type="PROSITE" id="PS50102">
    <property type="entry name" value="RRM"/>
    <property type="match status" value="1"/>
</dbReference>
<dbReference type="InterPro" id="IPR012677">
    <property type="entry name" value="Nucleotide-bd_a/b_plait_sf"/>
</dbReference>
<name>A0A8C2E098_CYPCA</name>
<keyword evidence="7" id="KW-0539">Nucleus</keyword>
<feature type="region of interest" description="Disordered" evidence="9">
    <location>
        <begin position="154"/>
        <end position="200"/>
    </location>
</feature>
<feature type="compositionally biased region" description="Low complexity" evidence="9">
    <location>
        <begin position="663"/>
        <end position="690"/>
    </location>
</feature>
<sequence>MAWDRCNQDSVWRELECAALVGEDQPLCPDLPELDLSELDVSDLDADSFLGGLKWYSDQSEIISSQYGNEASNLFEKIDEENEANLLAVLTETLDSIPVDEDGLPSFEALADGDVTNASDQSCPSTPDGSPRTPEPEEPSLLKKLLLAPANSQLSYNQYPGGKAQNHAASNQRIRPTPAVAKTENPWNSKPRGSCPNRSMRRPCTELLKYLTSSDEAFQTKAREAKSTWTGCSKDRGGACTSSCSSSSSPSSSSTSSFSSLSSCSSSTASKKKTTSASPSSQQQQQLAVQAQRGESQAAGTCSVAGEGAGKWRRCTQGGHSAPVALSHGGGCGHACSGEEGRPPGLQPGVDPGSLAAARFISDHKGSPFENKTTERTLSVEICGTPGLTPPTTPPHKASQENPFKVSLKNKLSSCSPLALTSKRPRLSSGGSCPQPTSGSIRKGPEQTELYAQLSKASSTMRLGGLEERRGKRPMPRVFGDHDYCQSTSTKRDSTTIAAAVTGPMEGRHVECKDSNMPTSSTSTSSLSSAFPSSFSLARQLQSLSSKAQEACPDTDTHGQDRDSTLDSKTSTDGSSAGRKLLRDQEIRKELNKHFGKPQQAFYSGVVGEQRGIQPLEDSDSGDEYPGLLDDYIHPGLPDFEDLEVGRERLLYLGEGSPLELLLEGSPSSSPSSSPFSWSSVSPPSTQLSPQHHRWPRSISRSHSSSHHRRRSLSRSPYSRSESPDSRSPSWSPHNLGDSTFIPRIYRSPQSQAHSIFGRRPRYDSYEEYQHERLKREEYRRDYEKRECERAEQRERQRQKAIEERRVVYVGRLRTDSTRTELKRRFEVFGEIEECTVNLRHDGDNFGFITYRYTCDALAALENGHTLCRSNEPHFELCLGGQKQYSKSNYTDLDSHSDDFDPASTKSKYDSMDFDSLLQEAQYSLRRLQDVLHFIKVERVYVDEKALRI</sequence>
<dbReference type="SMART" id="SM00360">
    <property type="entry name" value="RRM"/>
    <property type="match status" value="1"/>
</dbReference>
<keyword evidence="2" id="KW-0597">Phosphoprotein</keyword>
<evidence type="ECO:0000313" key="12">
    <source>
        <dbReference type="Proteomes" id="UP000694701"/>
    </source>
</evidence>
<dbReference type="GO" id="GO:0003712">
    <property type="term" value="F:transcription coregulator activity"/>
    <property type="evidence" value="ECO:0007669"/>
    <property type="project" value="InterPro"/>
</dbReference>
<feature type="region of interest" description="Disordered" evidence="9">
    <location>
        <begin position="420"/>
        <end position="446"/>
    </location>
</feature>
<dbReference type="Proteomes" id="UP000694701">
    <property type="component" value="Unplaced"/>
</dbReference>
<dbReference type="AlphaFoldDB" id="A0A8C2E098"/>
<evidence type="ECO:0000256" key="5">
    <source>
        <dbReference type="ARBA" id="ARBA00023159"/>
    </source>
</evidence>
<dbReference type="Pfam" id="PF00076">
    <property type="entry name" value="RRM_1"/>
    <property type="match status" value="1"/>
</dbReference>
<feature type="compositionally biased region" description="Low complexity" evidence="9">
    <location>
        <begin position="518"/>
        <end position="530"/>
    </location>
</feature>
<protein>
    <submittedName>
        <fullName evidence="11">Peroxisome proliferator-activated receptor gamma, coactivator 1 alpha</fullName>
    </submittedName>
</protein>
<feature type="region of interest" description="Disordered" evidence="9">
    <location>
        <begin position="114"/>
        <end position="138"/>
    </location>
</feature>
<evidence type="ECO:0000259" key="10">
    <source>
        <dbReference type="PROSITE" id="PS50102"/>
    </source>
</evidence>
<evidence type="ECO:0000313" key="11">
    <source>
        <dbReference type="Ensembl" id="ENSCCRP00020033891.1"/>
    </source>
</evidence>
<dbReference type="GO" id="GO:0003723">
    <property type="term" value="F:RNA binding"/>
    <property type="evidence" value="ECO:0007669"/>
    <property type="project" value="UniProtKB-UniRule"/>
</dbReference>
<evidence type="ECO:0000256" key="4">
    <source>
        <dbReference type="ARBA" id="ARBA00023015"/>
    </source>
</evidence>
<feature type="compositionally biased region" description="Polar residues" evidence="9">
    <location>
        <begin position="429"/>
        <end position="440"/>
    </location>
</feature>
<comment type="subcellular location">
    <subcellularLocation>
        <location evidence="1">Nucleus</location>
    </subcellularLocation>
</comment>